<feature type="transmembrane region" description="Helical" evidence="1">
    <location>
        <begin position="123"/>
        <end position="144"/>
    </location>
</feature>
<dbReference type="Proteomes" id="UP000184501">
    <property type="component" value="Unassembled WGS sequence"/>
</dbReference>
<feature type="transmembrane region" description="Helical" evidence="1">
    <location>
        <begin position="69"/>
        <end position="86"/>
    </location>
</feature>
<keyword evidence="1" id="KW-0812">Transmembrane</keyword>
<dbReference type="EMBL" id="FQVN01000005">
    <property type="protein sequence ID" value="SHF93810.1"/>
    <property type="molecule type" value="Genomic_DNA"/>
</dbReference>
<sequence length="158" mass="17199">MPASLSTTPPSSAPENVLRPVIRLLYVNLAFSVALAALTFVFDKAILDYQVGALAGGDAGARDALEGLLWLRPISVLVIGFVYLRLAKRLHLRRRRTYVRVLLIAVLGCAGQVYLVVSAQFPLWMRIGQLAQAAVLLALLFAVTRPAVRSLFAKNASR</sequence>
<dbReference type="RefSeq" id="WP_143174238.1">
    <property type="nucleotide sequence ID" value="NZ_FQVN01000005.1"/>
</dbReference>
<evidence type="ECO:0000256" key="1">
    <source>
        <dbReference type="SAM" id="Phobius"/>
    </source>
</evidence>
<gene>
    <name evidence="2" type="ORF">SAMN05444320_105548</name>
</gene>
<organism evidence="2 3">
    <name type="scientific">Streptoalloteichus hindustanus</name>
    <dbReference type="NCBI Taxonomy" id="2017"/>
    <lineage>
        <taxon>Bacteria</taxon>
        <taxon>Bacillati</taxon>
        <taxon>Actinomycetota</taxon>
        <taxon>Actinomycetes</taxon>
        <taxon>Pseudonocardiales</taxon>
        <taxon>Pseudonocardiaceae</taxon>
        <taxon>Streptoalloteichus</taxon>
    </lineage>
</organism>
<keyword evidence="1" id="KW-0472">Membrane</keyword>
<accession>A0A1M5FQI1</accession>
<dbReference type="AlphaFoldDB" id="A0A1M5FQI1"/>
<protein>
    <submittedName>
        <fullName evidence="2">Uncharacterized protein</fullName>
    </submittedName>
</protein>
<keyword evidence="3" id="KW-1185">Reference proteome</keyword>
<feature type="transmembrane region" description="Helical" evidence="1">
    <location>
        <begin position="21"/>
        <end position="42"/>
    </location>
</feature>
<evidence type="ECO:0000313" key="2">
    <source>
        <dbReference type="EMBL" id="SHF93810.1"/>
    </source>
</evidence>
<feature type="transmembrane region" description="Helical" evidence="1">
    <location>
        <begin position="98"/>
        <end position="117"/>
    </location>
</feature>
<keyword evidence="1" id="KW-1133">Transmembrane helix</keyword>
<proteinExistence type="predicted"/>
<evidence type="ECO:0000313" key="3">
    <source>
        <dbReference type="Proteomes" id="UP000184501"/>
    </source>
</evidence>
<name>A0A1M5FQI1_STRHI</name>
<reference evidence="2 3" key="1">
    <citation type="submission" date="2016-11" db="EMBL/GenBank/DDBJ databases">
        <authorList>
            <person name="Jaros S."/>
            <person name="Januszkiewicz K."/>
            <person name="Wedrychowicz H."/>
        </authorList>
    </citation>
    <scope>NUCLEOTIDE SEQUENCE [LARGE SCALE GENOMIC DNA]</scope>
    <source>
        <strain evidence="2 3">DSM 44523</strain>
    </source>
</reference>